<protein>
    <recommendedName>
        <fullName evidence="1">UPF0434 protein KS2013_1153</fullName>
    </recommendedName>
</protein>
<dbReference type="GO" id="GO:0005829">
    <property type="term" value="C:cytosol"/>
    <property type="evidence" value="ECO:0007669"/>
    <property type="project" value="TreeGrafter"/>
</dbReference>
<dbReference type="AlphaFoldDB" id="A0A1B3BAN9"/>
<dbReference type="HAMAP" id="MF_01187">
    <property type="entry name" value="UPF0434"/>
    <property type="match status" value="1"/>
</dbReference>
<proteinExistence type="inferred from homology"/>
<sequence length="62" mass="7166">MNHKLIDVLVCPLCKGELLFNKDEQELICRFDKLAYPVRDDIPVMLEGEARKVSAEELDKYA</sequence>
<dbReference type="RefSeq" id="WP_068991041.1">
    <property type="nucleotide sequence ID" value="NZ_CP012418.1"/>
</dbReference>
<dbReference type="Pfam" id="PF03966">
    <property type="entry name" value="Trm112p"/>
    <property type="match status" value="1"/>
</dbReference>
<dbReference type="PATRIC" id="fig|1144748.3.peg.1166"/>
<dbReference type="OrthoDB" id="9812205at2"/>
<organism evidence="2 3">
    <name type="scientific">Kangiella sediminilitoris</name>
    <dbReference type="NCBI Taxonomy" id="1144748"/>
    <lineage>
        <taxon>Bacteria</taxon>
        <taxon>Pseudomonadati</taxon>
        <taxon>Pseudomonadota</taxon>
        <taxon>Gammaproteobacteria</taxon>
        <taxon>Kangiellales</taxon>
        <taxon>Kangiellaceae</taxon>
        <taxon>Kangiella</taxon>
    </lineage>
</organism>
<dbReference type="Proteomes" id="UP000094147">
    <property type="component" value="Chromosome"/>
</dbReference>
<gene>
    <name evidence="2" type="ORF">KS2013_1153</name>
</gene>
<dbReference type="KEGG" id="ksd:KS2013_1153"/>
<name>A0A1B3BAN9_9GAMM</name>
<dbReference type="PANTHER" id="PTHR33505:SF4">
    <property type="entry name" value="PROTEIN PREY, MITOCHONDRIAL"/>
    <property type="match status" value="1"/>
</dbReference>
<dbReference type="InterPro" id="IPR005651">
    <property type="entry name" value="Trm112-like"/>
</dbReference>
<keyword evidence="3" id="KW-1185">Reference proteome</keyword>
<dbReference type="FunFam" id="2.20.25.10:FF:000002">
    <property type="entry name" value="UPF0434 protein YcaR"/>
    <property type="match status" value="1"/>
</dbReference>
<evidence type="ECO:0000313" key="3">
    <source>
        <dbReference type="Proteomes" id="UP000094147"/>
    </source>
</evidence>
<reference evidence="3" key="1">
    <citation type="submission" date="2015-08" db="EMBL/GenBank/DDBJ databases">
        <authorList>
            <person name="Kim K.M."/>
        </authorList>
    </citation>
    <scope>NUCLEOTIDE SEQUENCE [LARGE SCALE GENOMIC DNA]</scope>
    <source>
        <strain evidence="3">KCTC 23892</strain>
    </source>
</reference>
<evidence type="ECO:0000313" key="2">
    <source>
        <dbReference type="EMBL" id="AOE49873.1"/>
    </source>
</evidence>
<dbReference type="Gene3D" id="2.20.25.10">
    <property type="match status" value="1"/>
</dbReference>
<dbReference type="SUPFAM" id="SSF158997">
    <property type="entry name" value="Trm112p-like"/>
    <property type="match status" value="1"/>
</dbReference>
<dbReference type="EMBL" id="CP012418">
    <property type="protein sequence ID" value="AOE49873.1"/>
    <property type="molecule type" value="Genomic_DNA"/>
</dbReference>
<accession>A0A1B3BAN9</accession>
<comment type="similarity">
    <text evidence="1">Belongs to the UPF0434 family.</text>
</comment>
<dbReference type="STRING" id="1144748.KS2013_1153"/>
<evidence type="ECO:0000256" key="1">
    <source>
        <dbReference type="HAMAP-Rule" id="MF_01187"/>
    </source>
</evidence>
<dbReference type="PANTHER" id="PTHR33505">
    <property type="entry name" value="ZGC:162634"/>
    <property type="match status" value="1"/>
</dbReference>